<keyword evidence="1" id="KW-1133">Transmembrane helix</keyword>
<reference evidence="2 3" key="1">
    <citation type="submission" date="2013-02" db="EMBL/GenBank/DDBJ databases">
        <title>The Genome Annotation of Plasmodium falciparum Tanzania (2000708).</title>
        <authorList>
            <consortium name="The Broad Institute Genome Sequencing Platform"/>
            <consortium name="The Broad Institute Genome Sequencing Center for Infectious Disease"/>
            <person name="Neafsey D."/>
            <person name="Hoffman S."/>
            <person name="Volkman S."/>
            <person name="Rosenthal P."/>
            <person name="Walker B."/>
            <person name="Young S.K."/>
            <person name="Zeng Q."/>
            <person name="Gargeya S."/>
            <person name="Fitzgerald M."/>
            <person name="Haas B."/>
            <person name="Abouelleil A."/>
            <person name="Allen A.W."/>
            <person name="Alvarado L."/>
            <person name="Arachchi H.M."/>
            <person name="Berlin A.M."/>
            <person name="Chapman S.B."/>
            <person name="Gainer-Dewar J."/>
            <person name="Goldberg J."/>
            <person name="Griggs A."/>
            <person name="Gujja S."/>
            <person name="Hansen M."/>
            <person name="Howarth C."/>
            <person name="Imamovic A."/>
            <person name="Ireland A."/>
            <person name="Larimer J."/>
            <person name="McCowan C."/>
            <person name="Murphy C."/>
            <person name="Pearson M."/>
            <person name="Poon T.W."/>
            <person name="Priest M."/>
            <person name="Roberts A."/>
            <person name="Saif S."/>
            <person name="Shea T."/>
            <person name="Sisk P."/>
            <person name="Sykes S."/>
            <person name="Wortman J."/>
            <person name="Nusbaum C."/>
            <person name="Birren B."/>
        </authorList>
    </citation>
    <scope>NUCLEOTIDE SEQUENCE [LARGE SCALE GENOMIC DNA]</scope>
    <source>
        <strain evidence="3">Tanzania (2000708)</strain>
    </source>
</reference>
<reference evidence="2 3" key="2">
    <citation type="submission" date="2013-02" db="EMBL/GenBank/DDBJ databases">
        <title>The Genome Sequence of Plasmodium falciparum Tanzania (2000708).</title>
        <authorList>
            <consortium name="The Broad Institute Genome Sequencing Platform"/>
            <consortium name="The Broad Institute Genome Sequencing Center for Infectious Disease"/>
            <person name="Neafsey D."/>
            <person name="Cheeseman I."/>
            <person name="Volkman S."/>
            <person name="Adams J."/>
            <person name="Walker B."/>
            <person name="Young S.K."/>
            <person name="Zeng Q."/>
            <person name="Gargeya S."/>
            <person name="Fitzgerald M."/>
            <person name="Haas B."/>
            <person name="Abouelleil A."/>
            <person name="Alvarado L."/>
            <person name="Arachchi H.M."/>
            <person name="Berlin A.M."/>
            <person name="Chapman S.B."/>
            <person name="Dewar J."/>
            <person name="Goldberg J."/>
            <person name="Griggs A."/>
            <person name="Gujja S."/>
            <person name="Hansen M."/>
            <person name="Howarth C."/>
            <person name="Imamovic A."/>
            <person name="Larimer J."/>
            <person name="McCowan C."/>
            <person name="Murphy C."/>
            <person name="Neiman D."/>
            <person name="Pearson M."/>
            <person name="Priest M."/>
            <person name="Roberts A."/>
            <person name="Saif S."/>
            <person name="Shea T."/>
            <person name="Sisk P."/>
            <person name="Sykes S."/>
            <person name="Wortman J."/>
            <person name="Nusbaum C."/>
            <person name="Birren B."/>
        </authorList>
    </citation>
    <scope>NUCLEOTIDE SEQUENCE [LARGE SCALE GENOMIC DNA]</scope>
    <source>
        <strain evidence="3">Tanzania (2000708)</strain>
    </source>
</reference>
<sequence>MTLYINIDTGTNILSLSLYIYNMLNSIFSYLVLSTFLYFLKYCSILNNKYKYIYIKFILLIVRWSKRRKKKVSILCDA</sequence>
<proteinExistence type="predicted"/>
<organism evidence="2 3">
    <name type="scientific">Plasmodium falciparum Tanzania</name>
    <name type="common">2000708</name>
    <dbReference type="NCBI Taxonomy" id="1036725"/>
    <lineage>
        <taxon>Eukaryota</taxon>
        <taxon>Sar</taxon>
        <taxon>Alveolata</taxon>
        <taxon>Apicomplexa</taxon>
        <taxon>Aconoidasida</taxon>
        <taxon>Haemosporida</taxon>
        <taxon>Plasmodiidae</taxon>
        <taxon>Plasmodium</taxon>
        <taxon>Plasmodium (Laverania)</taxon>
    </lineage>
</organism>
<accession>A0A024WCP1</accession>
<feature type="transmembrane region" description="Helical" evidence="1">
    <location>
        <begin position="20"/>
        <end position="40"/>
    </location>
</feature>
<evidence type="ECO:0000313" key="2">
    <source>
        <dbReference type="EMBL" id="ETW37981.1"/>
    </source>
</evidence>
<keyword evidence="1" id="KW-0472">Membrane</keyword>
<evidence type="ECO:0000313" key="3">
    <source>
        <dbReference type="Proteomes" id="UP000030708"/>
    </source>
</evidence>
<name>A0A024WCP1_PLAFA</name>
<dbReference type="AlphaFoldDB" id="A0A024WCP1"/>
<gene>
    <name evidence="2" type="ORF">PFTANZ_01324</name>
</gene>
<dbReference type="EMBL" id="KI926335">
    <property type="protein sequence ID" value="ETW37981.1"/>
    <property type="molecule type" value="Genomic_DNA"/>
</dbReference>
<evidence type="ECO:0000256" key="1">
    <source>
        <dbReference type="SAM" id="Phobius"/>
    </source>
</evidence>
<keyword evidence="1" id="KW-0812">Transmembrane</keyword>
<protein>
    <submittedName>
        <fullName evidence="2">Uncharacterized protein</fullName>
    </submittedName>
</protein>
<dbReference type="Proteomes" id="UP000030708">
    <property type="component" value="Unassembled WGS sequence"/>
</dbReference>